<gene>
    <name evidence="1" type="ORF">BDR25DRAFT_171319</name>
</gene>
<name>A0ACB6QL40_9PLEO</name>
<accession>A0ACB6QL40</accession>
<keyword evidence="2" id="KW-1185">Reference proteome</keyword>
<reference evidence="1" key="1">
    <citation type="journal article" date="2020" name="Stud. Mycol.">
        <title>101 Dothideomycetes genomes: a test case for predicting lifestyles and emergence of pathogens.</title>
        <authorList>
            <person name="Haridas S."/>
            <person name="Albert R."/>
            <person name="Binder M."/>
            <person name="Bloem J."/>
            <person name="Labutti K."/>
            <person name="Salamov A."/>
            <person name="Andreopoulos B."/>
            <person name="Baker S."/>
            <person name="Barry K."/>
            <person name="Bills G."/>
            <person name="Bluhm B."/>
            <person name="Cannon C."/>
            <person name="Castanera R."/>
            <person name="Culley D."/>
            <person name="Daum C."/>
            <person name="Ezra D."/>
            <person name="Gonzalez J."/>
            <person name="Henrissat B."/>
            <person name="Kuo A."/>
            <person name="Liang C."/>
            <person name="Lipzen A."/>
            <person name="Lutzoni F."/>
            <person name="Magnuson J."/>
            <person name="Mondo S."/>
            <person name="Nolan M."/>
            <person name="Ohm R."/>
            <person name="Pangilinan J."/>
            <person name="Park H.-J."/>
            <person name="Ramirez L."/>
            <person name="Alfaro M."/>
            <person name="Sun H."/>
            <person name="Tritt A."/>
            <person name="Yoshinaga Y."/>
            <person name="Zwiers L.-H."/>
            <person name="Turgeon B."/>
            <person name="Goodwin S."/>
            <person name="Spatafora J."/>
            <person name="Crous P."/>
            <person name="Grigoriev I."/>
        </authorList>
    </citation>
    <scope>NUCLEOTIDE SEQUENCE</scope>
    <source>
        <strain evidence="1">ATCC 200398</strain>
    </source>
</reference>
<sequence length="95" mass="9801">VPETIKAIGMSFEVSKSLTPSQREDKALVVEPMPGMVCSRFAHPIERVGSYVPGGTAVLSSTALMLGAPAMVMITTPLRANGSVASGLGYAAHTV</sequence>
<feature type="non-terminal residue" evidence="1">
    <location>
        <position position="1"/>
    </location>
</feature>
<proteinExistence type="predicted"/>
<feature type="non-terminal residue" evidence="1">
    <location>
        <position position="95"/>
    </location>
</feature>
<evidence type="ECO:0000313" key="2">
    <source>
        <dbReference type="Proteomes" id="UP000799755"/>
    </source>
</evidence>
<dbReference type="EMBL" id="MU003519">
    <property type="protein sequence ID" value="KAF2467734.1"/>
    <property type="molecule type" value="Genomic_DNA"/>
</dbReference>
<organism evidence="1 2">
    <name type="scientific">Lindgomyces ingoldianus</name>
    <dbReference type="NCBI Taxonomy" id="673940"/>
    <lineage>
        <taxon>Eukaryota</taxon>
        <taxon>Fungi</taxon>
        <taxon>Dikarya</taxon>
        <taxon>Ascomycota</taxon>
        <taxon>Pezizomycotina</taxon>
        <taxon>Dothideomycetes</taxon>
        <taxon>Pleosporomycetidae</taxon>
        <taxon>Pleosporales</taxon>
        <taxon>Lindgomycetaceae</taxon>
        <taxon>Lindgomyces</taxon>
    </lineage>
</organism>
<evidence type="ECO:0000313" key="1">
    <source>
        <dbReference type="EMBL" id="KAF2467734.1"/>
    </source>
</evidence>
<comment type="caution">
    <text evidence="1">The sequence shown here is derived from an EMBL/GenBank/DDBJ whole genome shotgun (WGS) entry which is preliminary data.</text>
</comment>
<dbReference type="Proteomes" id="UP000799755">
    <property type="component" value="Unassembled WGS sequence"/>
</dbReference>
<protein>
    <submittedName>
        <fullName evidence="1">Uncharacterized protein</fullName>
    </submittedName>
</protein>